<keyword evidence="1" id="KW-0479">Metal-binding</keyword>
<reference evidence="6" key="1">
    <citation type="submission" date="2022-11" db="EMBL/GenBank/DDBJ databases">
        <title>Centuries of genome instability and evolution in soft-shell clam transmissible cancer (bioRxiv).</title>
        <authorList>
            <person name="Hart S.F.M."/>
            <person name="Yonemitsu M.A."/>
            <person name="Giersch R.M."/>
            <person name="Beal B.F."/>
            <person name="Arriagada G."/>
            <person name="Davis B.W."/>
            <person name="Ostrander E.A."/>
            <person name="Goff S.P."/>
            <person name="Metzger M.J."/>
        </authorList>
    </citation>
    <scope>NUCLEOTIDE SEQUENCE</scope>
    <source>
        <strain evidence="6">MELC-2E11</strain>
        <tissue evidence="6">Siphon/mantle</tissue>
    </source>
</reference>
<keyword evidence="3" id="KW-0862">Zinc</keyword>
<keyword evidence="7" id="KW-1185">Reference proteome</keyword>
<evidence type="ECO:0000313" key="6">
    <source>
        <dbReference type="EMBL" id="WAR25398.1"/>
    </source>
</evidence>
<organism evidence="6 7">
    <name type="scientific">Mya arenaria</name>
    <name type="common">Soft-shell clam</name>
    <dbReference type="NCBI Taxonomy" id="6604"/>
    <lineage>
        <taxon>Eukaryota</taxon>
        <taxon>Metazoa</taxon>
        <taxon>Spiralia</taxon>
        <taxon>Lophotrochozoa</taxon>
        <taxon>Mollusca</taxon>
        <taxon>Bivalvia</taxon>
        <taxon>Autobranchia</taxon>
        <taxon>Heteroconchia</taxon>
        <taxon>Euheterodonta</taxon>
        <taxon>Imparidentia</taxon>
        <taxon>Neoheterodontei</taxon>
        <taxon>Myida</taxon>
        <taxon>Myoidea</taxon>
        <taxon>Myidae</taxon>
        <taxon>Mya</taxon>
    </lineage>
</organism>
<evidence type="ECO:0000256" key="1">
    <source>
        <dbReference type="ARBA" id="ARBA00022723"/>
    </source>
</evidence>
<sequence length="328" mass="35289">MEFITSSRGAPKLCFDSFTYTKKKSSKTTITWECSQRRTLECKGAVITDSPATEIRSSREHNHEKDDSHVGGLKVRKEIQLSVQANRGWPGQIIADKMFSQPVELKTSETTERSCCNPLKTLCQQLSNGQKTVEEFLQAIGGYWNNIHRDSDHVVLLHVPEYHTVVQSPMVMMDVTVISEMMAEEEKRIKSFLEGLGKKLKDKKPLVQGFPNVSPTRGAMLLPLIQGVANLSPTGGAILLPLVQGVPNVSPTGGAILLPLVQGVPNVSPTGGTILMPLIQEVPNVSPTGGAILMPLVQGVPNVSPTGGAILMPLVQGVPNVSPTGGAT</sequence>
<accession>A0ABY7FT50</accession>
<evidence type="ECO:0000259" key="5">
    <source>
        <dbReference type="Pfam" id="PF04500"/>
    </source>
</evidence>
<dbReference type="Proteomes" id="UP001164746">
    <property type="component" value="Chromosome 14"/>
</dbReference>
<feature type="region of interest" description="Disordered" evidence="4">
    <location>
        <begin position="51"/>
        <end position="70"/>
    </location>
</feature>
<feature type="domain" description="FLYWCH-type" evidence="5">
    <location>
        <begin position="3"/>
        <end position="63"/>
    </location>
</feature>
<dbReference type="EMBL" id="CP111025">
    <property type="protein sequence ID" value="WAR25398.1"/>
    <property type="molecule type" value="Genomic_DNA"/>
</dbReference>
<dbReference type="Pfam" id="PF04500">
    <property type="entry name" value="FLYWCH"/>
    <property type="match status" value="1"/>
</dbReference>
<dbReference type="Gene3D" id="2.20.25.240">
    <property type="match status" value="1"/>
</dbReference>
<evidence type="ECO:0000256" key="2">
    <source>
        <dbReference type="ARBA" id="ARBA00022771"/>
    </source>
</evidence>
<evidence type="ECO:0000313" key="7">
    <source>
        <dbReference type="Proteomes" id="UP001164746"/>
    </source>
</evidence>
<gene>
    <name evidence="6" type="ORF">MAR_011102</name>
</gene>
<dbReference type="InterPro" id="IPR007588">
    <property type="entry name" value="Znf_FLYWCH"/>
</dbReference>
<protein>
    <recommendedName>
        <fullName evidence="5">FLYWCH-type domain-containing protein</fullName>
    </recommendedName>
</protein>
<name>A0ABY7FT50_MYAAR</name>
<keyword evidence="2" id="KW-0863">Zinc-finger</keyword>
<feature type="compositionally biased region" description="Basic and acidic residues" evidence="4">
    <location>
        <begin position="56"/>
        <end position="70"/>
    </location>
</feature>
<proteinExistence type="predicted"/>
<evidence type="ECO:0000256" key="3">
    <source>
        <dbReference type="ARBA" id="ARBA00022833"/>
    </source>
</evidence>
<evidence type="ECO:0000256" key="4">
    <source>
        <dbReference type="SAM" id="MobiDB-lite"/>
    </source>
</evidence>